<proteinExistence type="predicted"/>
<dbReference type="SUPFAM" id="SSF51735">
    <property type="entry name" value="NAD(P)-binding Rossmann-fold domains"/>
    <property type="match status" value="1"/>
</dbReference>
<dbReference type="OrthoDB" id="9785826at2"/>
<gene>
    <name evidence="1" type="ORF">B1199_07820</name>
</gene>
<evidence type="ECO:0000313" key="1">
    <source>
        <dbReference type="EMBL" id="OUL58250.1"/>
    </source>
</evidence>
<reference evidence="1 2" key="1">
    <citation type="submission" date="2017-02" db="EMBL/GenBank/DDBJ databases">
        <title>Pseudoalteromonas ulvae TC14 Genome.</title>
        <authorList>
            <person name="Molmeret M."/>
        </authorList>
    </citation>
    <scope>NUCLEOTIDE SEQUENCE [LARGE SCALE GENOMIC DNA]</scope>
    <source>
        <strain evidence="1">TC14</strain>
    </source>
</reference>
<dbReference type="Proteomes" id="UP000194841">
    <property type="component" value="Unassembled WGS sequence"/>
</dbReference>
<name>A0A244CRK5_PSEDV</name>
<organism evidence="1 2">
    <name type="scientific">Pseudoalteromonas ulvae</name>
    <dbReference type="NCBI Taxonomy" id="107327"/>
    <lineage>
        <taxon>Bacteria</taxon>
        <taxon>Pseudomonadati</taxon>
        <taxon>Pseudomonadota</taxon>
        <taxon>Gammaproteobacteria</taxon>
        <taxon>Alteromonadales</taxon>
        <taxon>Pseudoalteromonadaceae</taxon>
        <taxon>Pseudoalteromonas</taxon>
    </lineage>
</organism>
<dbReference type="Gene3D" id="3.40.50.720">
    <property type="entry name" value="NAD(P)-binding Rossmann-like Domain"/>
    <property type="match status" value="1"/>
</dbReference>
<dbReference type="AlphaFoldDB" id="A0A244CRK5"/>
<evidence type="ECO:0008006" key="3">
    <source>
        <dbReference type="Google" id="ProtNLM"/>
    </source>
</evidence>
<dbReference type="InterPro" id="IPR036291">
    <property type="entry name" value="NAD(P)-bd_dom_sf"/>
</dbReference>
<evidence type="ECO:0000313" key="2">
    <source>
        <dbReference type="Proteomes" id="UP000194841"/>
    </source>
</evidence>
<comment type="caution">
    <text evidence="1">The sequence shown here is derived from an EMBL/GenBank/DDBJ whole genome shotgun (WGS) entry which is preliminary data.</text>
</comment>
<accession>A0A244CRK5</accession>
<keyword evidence="2" id="KW-1185">Reference proteome</keyword>
<protein>
    <recommendedName>
        <fullName evidence="3">Short-chain dehydrogenase</fullName>
    </recommendedName>
</protein>
<dbReference type="RefSeq" id="WP_086743558.1">
    <property type="nucleotide sequence ID" value="NZ_MWPV01000002.1"/>
</dbReference>
<dbReference type="EMBL" id="MWPV01000002">
    <property type="protein sequence ID" value="OUL58250.1"/>
    <property type="molecule type" value="Genomic_DNA"/>
</dbReference>
<sequence>MTSQSNTHRQVLVIGASSAIAKALIDTLLDDETVSHIYGVSGQAQTIKHYRYTAIQTDYCEQNIKKITSDLKELPGYFSDVFICNGVLHSDQFMPEKKLEDINQNQLSQLLTSNTVIPMLWIQHLM</sequence>